<dbReference type="PANTHER" id="PTHR14145">
    <property type="entry name" value="26S PROTESOME SUBUNIT 6"/>
    <property type="match status" value="1"/>
</dbReference>
<feature type="domain" description="PCI" evidence="1">
    <location>
        <begin position="191"/>
        <end position="360"/>
    </location>
</feature>
<dbReference type="Pfam" id="PF10602">
    <property type="entry name" value="RPN7"/>
    <property type="match status" value="1"/>
</dbReference>
<dbReference type="OrthoDB" id="1452at2759"/>
<sequence>MNNLELNHKTPDYILLAKIRFKLTLKEYRDDEDLKNEFLDIVNRKNMTKYYEDVCRELDWNIDEDLLERMKHANKITWEELESSDSSALEDSTKRNWREKLEFLCEIGDLDHVMSITSVIFKDETTSSSIRVEAGFGLFRLAYLRNNYRSMGKIISEITNLVESACGSGSNWCCRNKLKAYEAIYCLATRNFSRATALFLDCTPTFESYELLSFKEVVEYTVLSGMISLPRSDLDRLVNDNGLLQQALFTESVKYRDYFCSLYDCHYKEFFKNLAWIESELKANPLLHPHYRYYVREMRLIAYFQLLQAYRTINLNRMAIEFGMTEEYIEQEVARFIANGKLHCKIDKVAGTIVTVSTAGCDRGQAPDATCNRGLSYQNTIKRGDTILNRLRYPRIINKGSKEVKQHFNYLLVLDLEATCKEFEKLQPQEIIEFPCVALSTKNWKVENVFHQYIKPKVHPQLTPFCTKLTGIIQEMVENQPHFPEVFDKFCCWLEEHNYFKEGNDCAFVTCGDWDLKAMLPSQCKLDQITLPLYFRKWINLKRSFFDTTDHYPRSILAMLSFLELDLEGQLHSGIDDVNNMIRIICSLQEKYNTEFKINTAPDIVREFLKGRNKLF</sequence>
<reference evidence="2 3" key="1">
    <citation type="submission" date="2015-07" db="EMBL/GenBank/DDBJ databases">
        <title>The genome of Dufourea novaeangliae.</title>
        <authorList>
            <person name="Pan H."/>
            <person name="Kapheim K."/>
        </authorList>
    </citation>
    <scope>NUCLEOTIDE SEQUENCE [LARGE SCALE GENOMIC DNA]</scope>
    <source>
        <strain evidence="2">0120121106</strain>
        <tissue evidence="2">Whole body</tissue>
    </source>
</reference>
<dbReference type="STRING" id="178035.A0A154P0T3"/>
<dbReference type="InterPro" id="IPR036390">
    <property type="entry name" value="WH_DNA-bd_sf"/>
</dbReference>
<dbReference type="Pfam" id="PF01399">
    <property type="entry name" value="PCI"/>
    <property type="match status" value="1"/>
</dbReference>
<evidence type="ECO:0000313" key="2">
    <source>
        <dbReference type="EMBL" id="KZC05457.1"/>
    </source>
</evidence>
<dbReference type="InterPro" id="IPR019585">
    <property type="entry name" value="Rpn7/CSN1"/>
</dbReference>
<proteinExistence type="predicted"/>
<dbReference type="GO" id="GO:0003676">
    <property type="term" value="F:nucleic acid binding"/>
    <property type="evidence" value="ECO:0007669"/>
    <property type="project" value="InterPro"/>
</dbReference>
<dbReference type="SUPFAM" id="SSF46785">
    <property type="entry name" value="Winged helix' DNA-binding domain"/>
    <property type="match status" value="1"/>
</dbReference>
<dbReference type="Pfam" id="PF00929">
    <property type="entry name" value="RNase_T"/>
    <property type="match status" value="1"/>
</dbReference>
<organism evidence="2 3">
    <name type="scientific">Dufourea novaeangliae</name>
    <name type="common">Sweat bee</name>
    <dbReference type="NCBI Taxonomy" id="178035"/>
    <lineage>
        <taxon>Eukaryota</taxon>
        <taxon>Metazoa</taxon>
        <taxon>Ecdysozoa</taxon>
        <taxon>Arthropoda</taxon>
        <taxon>Hexapoda</taxon>
        <taxon>Insecta</taxon>
        <taxon>Pterygota</taxon>
        <taxon>Neoptera</taxon>
        <taxon>Endopterygota</taxon>
        <taxon>Hymenoptera</taxon>
        <taxon>Apocrita</taxon>
        <taxon>Aculeata</taxon>
        <taxon>Apoidea</taxon>
        <taxon>Anthophila</taxon>
        <taxon>Halictidae</taxon>
        <taxon>Rophitinae</taxon>
        <taxon>Dufourea</taxon>
    </lineage>
</organism>
<evidence type="ECO:0000313" key="3">
    <source>
        <dbReference type="Proteomes" id="UP000076502"/>
    </source>
</evidence>
<keyword evidence="3" id="KW-1185">Reference proteome</keyword>
<dbReference type="GO" id="GO:0043161">
    <property type="term" value="P:proteasome-mediated ubiquitin-dependent protein catabolic process"/>
    <property type="evidence" value="ECO:0007669"/>
    <property type="project" value="TreeGrafter"/>
</dbReference>
<dbReference type="GO" id="GO:0000175">
    <property type="term" value="F:3'-5'-RNA exonuclease activity"/>
    <property type="evidence" value="ECO:0007669"/>
    <property type="project" value="InterPro"/>
</dbReference>
<dbReference type="InterPro" id="IPR000717">
    <property type="entry name" value="PCI_dom"/>
</dbReference>
<accession>A0A154P0T3</accession>
<dbReference type="PROSITE" id="PS50250">
    <property type="entry name" value="PCI"/>
    <property type="match status" value="1"/>
</dbReference>
<dbReference type="Proteomes" id="UP000076502">
    <property type="component" value="Unassembled WGS sequence"/>
</dbReference>
<dbReference type="InterPro" id="IPR013520">
    <property type="entry name" value="Ribonucl_H"/>
</dbReference>
<dbReference type="InterPro" id="IPR012337">
    <property type="entry name" value="RNaseH-like_sf"/>
</dbReference>
<dbReference type="InterPro" id="IPR045135">
    <property type="entry name" value="Rpn7_N"/>
</dbReference>
<protein>
    <submittedName>
        <fullName evidence="2">26S proteasome non-ATPase regulatory subunit 6</fullName>
    </submittedName>
</protein>
<evidence type="ECO:0000259" key="1">
    <source>
        <dbReference type="PROSITE" id="PS50250"/>
    </source>
</evidence>
<dbReference type="AlphaFoldDB" id="A0A154P0T3"/>
<dbReference type="InterPro" id="IPR036397">
    <property type="entry name" value="RNaseH_sf"/>
</dbReference>
<dbReference type="PANTHER" id="PTHR14145:SF1">
    <property type="entry name" value="26S PROTEASOME NON-ATPASE REGULATORY SUBUNIT 6"/>
    <property type="match status" value="1"/>
</dbReference>
<dbReference type="CDD" id="cd06133">
    <property type="entry name" value="ERI-1_3'hExo_like"/>
    <property type="match status" value="1"/>
</dbReference>
<dbReference type="InterPro" id="IPR047201">
    <property type="entry name" value="ERI-1_3'hExo-like"/>
</dbReference>
<dbReference type="SMART" id="SM00479">
    <property type="entry name" value="EXOIII"/>
    <property type="match status" value="1"/>
</dbReference>
<name>A0A154P0T3_DUFNO</name>
<dbReference type="SUPFAM" id="SSF53098">
    <property type="entry name" value="Ribonuclease H-like"/>
    <property type="match status" value="1"/>
</dbReference>
<dbReference type="Gene3D" id="3.30.420.10">
    <property type="entry name" value="Ribonuclease H-like superfamily/Ribonuclease H"/>
    <property type="match status" value="1"/>
</dbReference>
<dbReference type="Gene3D" id="1.25.40.570">
    <property type="match status" value="1"/>
</dbReference>
<keyword evidence="2" id="KW-0647">Proteasome</keyword>
<dbReference type="EMBL" id="KQ434792">
    <property type="protein sequence ID" value="KZC05457.1"/>
    <property type="molecule type" value="Genomic_DNA"/>
</dbReference>
<dbReference type="GO" id="GO:0005838">
    <property type="term" value="C:proteasome regulatory particle"/>
    <property type="evidence" value="ECO:0007669"/>
    <property type="project" value="TreeGrafter"/>
</dbReference>
<dbReference type="SMART" id="SM00088">
    <property type="entry name" value="PINT"/>
    <property type="match status" value="1"/>
</dbReference>
<gene>
    <name evidence="2" type="ORF">WN55_06427</name>
</gene>